<evidence type="ECO:0000313" key="3">
    <source>
        <dbReference type="EMBL" id="PLS10226.1"/>
    </source>
</evidence>
<dbReference type="Proteomes" id="UP001073053">
    <property type="component" value="Unassembled WGS sequence"/>
</dbReference>
<keyword evidence="1" id="KW-1133">Transmembrane helix</keyword>
<reference evidence="3 4" key="1">
    <citation type="submission" date="2017-12" db="EMBL/GenBank/DDBJ databases">
        <title>Comparative Functional Genomics of Dry Heat Resistant strains isolated from the Viking Spacecraft.</title>
        <authorList>
            <person name="Seuylemezian A."/>
            <person name="Cooper K."/>
            <person name="Vaishampayan P."/>
        </authorList>
    </citation>
    <scope>NUCLEOTIDE SEQUENCE [LARGE SCALE GENOMIC DNA]</scope>
    <source>
        <strain evidence="3 4">V48-19</strain>
    </source>
</reference>
<protein>
    <submittedName>
        <fullName evidence="2">DUF4181 domain-containing protein</fullName>
    </submittedName>
</protein>
<dbReference type="EMBL" id="PGUV01000001">
    <property type="protein sequence ID" value="PLS10226.1"/>
    <property type="molecule type" value="Genomic_DNA"/>
</dbReference>
<sequence length="116" mass="13643">MTGTHFLILILIAAAFSTSFYIFASKRGIPKPRWWYKPVNSIQGVLEIVLLILLGFSLLRFPPEYMLILYLFVINCLRALMEWKYEREEKQYVHSLFGAALSLVIFIYMSMFFFVS</sequence>
<dbReference type="EMBL" id="JALAWA010000007">
    <property type="protein sequence ID" value="MCY9185643.1"/>
    <property type="molecule type" value="Genomic_DNA"/>
</dbReference>
<dbReference type="InterPro" id="IPR025441">
    <property type="entry name" value="DUF4181"/>
</dbReference>
<keyword evidence="1" id="KW-0812">Transmembrane</keyword>
<accession>A0A9Q4EMM1</accession>
<dbReference type="Pfam" id="PF13789">
    <property type="entry name" value="DUF4181"/>
    <property type="match status" value="1"/>
</dbReference>
<dbReference type="Proteomes" id="UP000234803">
    <property type="component" value="Unassembled WGS sequence"/>
</dbReference>
<organism evidence="2 5">
    <name type="scientific">Bacillus halotolerans</name>
    <dbReference type="NCBI Taxonomy" id="260554"/>
    <lineage>
        <taxon>Bacteria</taxon>
        <taxon>Bacillati</taxon>
        <taxon>Bacillota</taxon>
        <taxon>Bacilli</taxon>
        <taxon>Bacillales</taxon>
        <taxon>Bacillaceae</taxon>
        <taxon>Bacillus</taxon>
    </lineage>
</organism>
<evidence type="ECO:0000313" key="5">
    <source>
        <dbReference type="Proteomes" id="UP001073053"/>
    </source>
</evidence>
<name>A0A9Q4EMM1_9BACI</name>
<gene>
    <name evidence="3" type="ORF">CUU63_02740</name>
    <name evidence="2" type="ORF">MOF03_13470</name>
</gene>
<feature type="transmembrane region" description="Helical" evidence="1">
    <location>
        <begin position="35"/>
        <end position="59"/>
    </location>
</feature>
<evidence type="ECO:0000313" key="4">
    <source>
        <dbReference type="Proteomes" id="UP000234803"/>
    </source>
</evidence>
<feature type="transmembrane region" description="Helical" evidence="1">
    <location>
        <begin position="6"/>
        <end position="23"/>
    </location>
</feature>
<dbReference type="AlphaFoldDB" id="A0A9Q4EMM1"/>
<feature type="transmembrane region" description="Helical" evidence="1">
    <location>
        <begin position="93"/>
        <end position="115"/>
    </location>
</feature>
<evidence type="ECO:0000313" key="2">
    <source>
        <dbReference type="EMBL" id="MCY9185643.1"/>
    </source>
</evidence>
<keyword evidence="1" id="KW-0472">Membrane</keyword>
<dbReference type="RefSeq" id="WP_024123090.1">
    <property type="nucleotide sequence ID" value="NZ_ASJT01000101.1"/>
</dbReference>
<evidence type="ECO:0000256" key="1">
    <source>
        <dbReference type="SAM" id="Phobius"/>
    </source>
</evidence>
<reference evidence="2" key="2">
    <citation type="submission" date="2022-02" db="EMBL/GenBank/DDBJ databases">
        <title>Crop Bioprotection Bacillus Genome Sequencing.</title>
        <authorList>
            <person name="Dunlap C."/>
        </authorList>
    </citation>
    <scope>NUCLEOTIDE SEQUENCE</scope>
    <source>
        <strain evidence="2">EC49O2N-C10</strain>
    </source>
</reference>
<comment type="caution">
    <text evidence="2">The sequence shown here is derived from an EMBL/GenBank/DDBJ whole genome shotgun (WGS) entry which is preliminary data.</text>
</comment>
<proteinExistence type="predicted"/>